<keyword evidence="2 6" id="KW-0378">Hydrolase</keyword>
<dbReference type="InterPro" id="IPR014001">
    <property type="entry name" value="Helicase_ATP-bd"/>
</dbReference>
<dbReference type="InParanoid" id="C5KTQ6"/>
<dbReference type="GO" id="GO:0005524">
    <property type="term" value="F:ATP binding"/>
    <property type="evidence" value="ECO:0007669"/>
    <property type="project" value="UniProtKB-UniRule"/>
</dbReference>
<dbReference type="FunCoup" id="C5KTQ6">
    <property type="interactions" value="134"/>
</dbReference>
<dbReference type="OrthoDB" id="4310724at2759"/>
<dbReference type="Gene3D" id="3.40.50.300">
    <property type="entry name" value="P-loop containing nucleotide triphosphate hydrolases"/>
    <property type="match status" value="2"/>
</dbReference>
<dbReference type="Proteomes" id="UP000007800">
    <property type="component" value="Unassembled WGS sequence"/>
</dbReference>
<dbReference type="CDD" id="cd18787">
    <property type="entry name" value="SF2_C_DEAD"/>
    <property type="match status" value="1"/>
</dbReference>
<dbReference type="PROSITE" id="PS51192">
    <property type="entry name" value="HELICASE_ATP_BIND_1"/>
    <property type="match status" value="1"/>
</dbReference>
<dbReference type="InterPro" id="IPR000629">
    <property type="entry name" value="RNA-helicase_DEAD-box_CS"/>
</dbReference>
<dbReference type="SMART" id="SM00487">
    <property type="entry name" value="DEXDc"/>
    <property type="match status" value="1"/>
</dbReference>
<dbReference type="PROSITE" id="PS00039">
    <property type="entry name" value="DEAD_ATP_HELICASE"/>
    <property type="match status" value="1"/>
</dbReference>
<evidence type="ECO:0000256" key="6">
    <source>
        <dbReference type="RuleBase" id="RU000492"/>
    </source>
</evidence>
<dbReference type="GO" id="GO:0003723">
    <property type="term" value="F:RNA binding"/>
    <property type="evidence" value="ECO:0007669"/>
    <property type="project" value="UniProtKB-UniRule"/>
</dbReference>
<dbReference type="EC" id="3.6.4.13" evidence="7"/>
<feature type="region of interest" description="Disordered" evidence="8">
    <location>
        <begin position="644"/>
        <end position="702"/>
    </location>
</feature>
<feature type="compositionally biased region" description="Basic residues" evidence="8">
    <location>
        <begin position="1"/>
        <end position="17"/>
    </location>
</feature>
<dbReference type="PANTHER" id="PTHR24031">
    <property type="entry name" value="RNA HELICASE"/>
    <property type="match status" value="1"/>
</dbReference>
<feature type="region of interest" description="Disordered" evidence="8">
    <location>
        <begin position="93"/>
        <end position="112"/>
    </location>
</feature>
<keyword evidence="1 6" id="KW-0547">Nucleotide-binding</keyword>
<feature type="region of interest" description="Disordered" evidence="8">
    <location>
        <begin position="1"/>
        <end position="29"/>
    </location>
</feature>
<evidence type="ECO:0000313" key="12">
    <source>
        <dbReference type="Proteomes" id="UP000007800"/>
    </source>
</evidence>
<evidence type="ECO:0000313" key="11">
    <source>
        <dbReference type="EMBL" id="EER11948.1"/>
    </source>
</evidence>
<keyword evidence="4 6" id="KW-0067">ATP-binding</keyword>
<name>C5KTQ6_PERM5</name>
<dbReference type="PROSITE" id="PS51194">
    <property type="entry name" value="HELICASE_CTER"/>
    <property type="match status" value="1"/>
</dbReference>
<evidence type="ECO:0000256" key="8">
    <source>
        <dbReference type="SAM" id="MobiDB-lite"/>
    </source>
</evidence>
<evidence type="ECO:0000256" key="4">
    <source>
        <dbReference type="ARBA" id="ARBA00022840"/>
    </source>
</evidence>
<evidence type="ECO:0000259" key="9">
    <source>
        <dbReference type="PROSITE" id="PS51192"/>
    </source>
</evidence>
<keyword evidence="5 7" id="KW-0694">RNA-binding</keyword>
<comment type="similarity">
    <text evidence="6">Belongs to the DEAD box helicase family.</text>
</comment>
<dbReference type="OMA" id="QMIQKAR"/>
<keyword evidence="12" id="KW-1185">Reference proteome</keyword>
<evidence type="ECO:0000256" key="7">
    <source>
        <dbReference type="RuleBase" id="RU365068"/>
    </source>
</evidence>
<feature type="domain" description="Helicase C-terminal" evidence="10">
    <location>
        <begin position="456"/>
        <end position="606"/>
    </location>
</feature>
<dbReference type="GeneID" id="9060786"/>
<dbReference type="GO" id="GO:0003724">
    <property type="term" value="F:RNA helicase activity"/>
    <property type="evidence" value="ECO:0007669"/>
    <property type="project" value="UniProtKB-EC"/>
</dbReference>
<proteinExistence type="inferred from homology"/>
<dbReference type="InterPro" id="IPR001650">
    <property type="entry name" value="Helicase_C-like"/>
</dbReference>
<evidence type="ECO:0000256" key="3">
    <source>
        <dbReference type="ARBA" id="ARBA00022806"/>
    </source>
</evidence>
<dbReference type="GO" id="GO:0016787">
    <property type="term" value="F:hydrolase activity"/>
    <property type="evidence" value="ECO:0007669"/>
    <property type="project" value="UniProtKB-KW"/>
</dbReference>
<dbReference type="InterPro" id="IPR011545">
    <property type="entry name" value="DEAD/DEAH_box_helicase_dom"/>
</dbReference>
<accession>C5KTQ6</accession>
<comment type="function">
    <text evidence="7">RNA helicase.</text>
</comment>
<dbReference type="InterPro" id="IPR027417">
    <property type="entry name" value="P-loop_NTPase"/>
</dbReference>
<dbReference type="Pfam" id="PF00271">
    <property type="entry name" value="Helicase_C"/>
    <property type="match status" value="1"/>
</dbReference>
<dbReference type="EMBL" id="GG676180">
    <property type="protein sequence ID" value="EER11948.1"/>
    <property type="molecule type" value="Genomic_DNA"/>
</dbReference>
<evidence type="ECO:0000256" key="1">
    <source>
        <dbReference type="ARBA" id="ARBA00022741"/>
    </source>
</evidence>
<sequence>MSLLRRLKQKSSRKSGKGRPTTTKSWKSVSVEDLEGGVAGQLLGVEVLDPNNDEYDQLINALKPTTQQEKDDEEEHVVKGSILKKRKASEEVVEGSIRGEKKSKNKKKKKTTVEDISPIDRIEDLSDMNEWKSISSSIPDEILMGLKGLGFTIPTQIQRQSIPPALLPIGKDILAAAETGSGKTLAYGIPLLTNILYMESSSSLKDDNDDNSNRRRRLDAIVVVPTRELAMQVYTHLIKVGHYIPHLLIAPIVGGMSIQKQHRLMHKVPNIIVATPGRLAALLGCATIKVSGDVLDRADTEIQASDELRKKLIPQLRTIVLDEADRLVADEGHFKDLTRVLDIIYTTTQVNKIQHLVFSATLATESSHITGIVSKREKKRIEKSRNQIAGDKITRLLSKLRLRTEKHREVIDLTKGDSVNAKDTSSSLPDTLTFKEIRVSVDKDREAALLYYLHYRFGPKSDKCKEDSYGKIIMFVNSISYVYRLSSILSLATSDKVNVCGLHSDLKQKDRLKKLEKFRNSSCGVLVTTDLSARGLDLPDVDTVIHVNCPRVLELFIHRSGRTARAGRKGTCIIIRTPCEDGAWRRTLDAVNITPHDITVNSRDIAFMKHLLMVVNDYEGAQHREQRDNKERAWMKKMALDADLPFSDDDNNQDDNDDDDDDDWDNVNQRAISSSSSSSKRSKQLSEIKDLIATPLPTLQTR</sequence>
<dbReference type="Pfam" id="PF00270">
    <property type="entry name" value="DEAD"/>
    <property type="match status" value="1"/>
</dbReference>
<dbReference type="SMART" id="SM00490">
    <property type="entry name" value="HELICc"/>
    <property type="match status" value="1"/>
</dbReference>
<protein>
    <recommendedName>
        <fullName evidence="7">ATP-dependent RNA helicase</fullName>
        <ecNumber evidence="7">3.6.4.13</ecNumber>
    </recommendedName>
</protein>
<evidence type="ECO:0000256" key="5">
    <source>
        <dbReference type="ARBA" id="ARBA00022884"/>
    </source>
</evidence>
<dbReference type="AlphaFoldDB" id="C5KTQ6"/>
<reference evidence="11 12" key="1">
    <citation type="submission" date="2008-07" db="EMBL/GenBank/DDBJ databases">
        <authorList>
            <person name="El-Sayed N."/>
            <person name="Caler E."/>
            <person name="Inman J."/>
            <person name="Amedeo P."/>
            <person name="Hass B."/>
            <person name="Wortman J."/>
        </authorList>
    </citation>
    <scope>NUCLEOTIDE SEQUENCE [LARGE SCALE GENOMIC DNA]</scope>
    <source>
        <strain evidence="12">ATCC 50983 / TXsc</strain>
    </source>
</reference>
<dbReference type="RefSeq" id="XP_002780153.1">
    <property type="nucleotide sequence ID" value="XM_002780107.1"/>
</dbReference>
<comment type="domain">
    <text evidence="7">The Q motif is unique to and characteristic of the DEAD box family of RNA helicases and controls ATP binding and hydrolysis.</text>
</comment>
<evidence type="ECO:0000256" key="2">
    <source>
        <dbReference type="ARBA" id="ARBA00022801"/>
    </source>
</evidence>
<gene>
    <name evidence="11" type="ORF">Pmar_PMAR019050</name>
</gene>
<feature type="compositionally biased region" description="Acidic residues" evidence="8">
    <location>
        <begin position="646"/>
        <end position="665"/>
    </location>
</feature>
<feature type="domain" description="Helicase ATP-binding" evidence="9">
    <location>
        <begin position="164"/>
        <end position="380"/>
    </location>
</feature>
<evidence type="ECO:0000259" key="10">
    <source>
        <dbReference type="PROSITE" id="PS51194"/>
    </source>
</evidence>
<organism evidence="12">
    <name type="scientific">Perkinsus marinus (strain ATCC 50983 / TXsc)</name>
    <dbReference type="NCBI Taxonomy" id="423536"/>
    <lineage>
        <taxon>Eukaryota</taxon>
        <taxon>Sar</taxon>
        <taxon>Alveolata</taxon>
        <taxon>Perkinsozoa</taxon>
        <taxon>Perkinsea</taxon>
        <taxon>Perkinsida</taxon>
        <taxon>Perkinsidae</taxon>
        <taxon>Perkinsus</taxon>
    </lineage>
</organism>
<keyword evidence="3 6" id="KW-0347">Helicase</keyword>
<comment type="catalytic activity">
    <reaction evidence="7">
        <text>ATP + H2O = ADP + phosphate + H(+)</text>
        <dbReference type="Rhea" id="RHEA:13065"/>
        <dbReference type="ChEBI" id="CHEBI:15377"/>
        <dbReference type="ChEBI" id="CHEBI:15378"/>
        <dbReference type="ChEBI" id="CHEBI:30616"/>
        <dbReference type="ChEBI" id="CHEBI:43474"/>
        <dbReference type="ChEBI" id="CHEBI:456216"/>
        <dbReference type="EC" id="3.6.4.13"/>
    </reaction>
</comment>
<dbReference type="SUPFAM" id="SSF52540">
    <property type="entry name" value="P-loop containing nucleoside triphosphate hydrolases"/>
    <property type="match status" value="2"/>
</dbReference>